<gene>
    <name evidence="2" type="ORF">H2509_09350</name>
</gene>
<feature type="chain" id="PRO_5033058879" description="PepSY domain-containing protein" evidence="1">
    <location>
        <begin position="20"/>
        <end position="128"/>
    </location>
</feature>
<comment type="caution">
    <text evidence="2">The sequence shown here is derived from an EMBL/GenBank/DDBJ whole genome shotgun (WGS) entry which is preliminary data.</text>
</comment>
<dbReference type="AlphaFoldDB" id="A0A839ACU4"/>
<proteinExistence type="predicted"/>
<dbReference type="EMBL" id="JACFXV010000048">
    <property type="protein sequence ID" value="MBA5777331.1"/>
    <property type="molecule type" value="Genomic_DNA"/>
</dbReference>
<feature type="signal peptide" evidence="1">
    <location>
        <begin position="1"/>
        <end position="19"/>
    </location>
</feature>
<keyword evidence="3" id="KW-1185">Reference proteome</keyword>
<dbReference type="RefSeq" id="WP_182164611.1">
    <property type="nucleotide sequence ID" value="NZ_JACFXV010000048.1"/>
</dbReference>
<evidence type="ECO:0000313" key="3">
    <source>
        <dbReference type="Proteomes" id="UP000541109"/>
    </source>
</evidence>
<dbReference type="Proteomes" id="UP000541109">
    <property type="component" value="Unassembled WGS sequence"/>
</dbReference>
<organism evidence="2 3">
    <name type="scientific">Stappia albiluteola</name>
    <dbReference type="NCBI Taxonomy" id="2758565"/>
    <lineage>
        <taxon>Bacteria</taxon>
        <taxon>Pseudomonadati</taxon>
        <taxon>Pseudomonadota</taxon>
        <taxon>Alphaproteobacteria</taxon>
        <taxon>Hyphomicrobiales</taxon>
        <taxon>Stappiaceae</taxon>
        <taxon>Stappia</taxon>
    </lineage>
</organism>
<name>A0A839ACU4_9HYPH</name>
<evidence type="ECO:0000256" key="1">
    <source>
        <dbReference type="SAM" id="SignalP"/>
    </source>
</evidence>
<evidence type="ECO:0008006" key="4">
    <source>
        <dbReference type="Google" id="ProtNLM"/>
    </source>
</evidence>
<reference evidence="2 3" key="1">
    <citation type="submission" date="2020-07" db="EMBL/GenBank/DDBJ databases">
        <title>Stappia sp., F7233, whole genome shotgun sequencing project.</title>
        <authorList>
            <person name="Jiang S."/>
            <person name="Liu Z.W."/>
            <person name="Du Z.J."/>
        </authorList>
    </citation>
    <scope>NUCLEOTIDE SEQUENCE [LARGE SCALE GENOMIC DNA]</scope>
    <source>
        <strain evidence="2 3">F7233</strain>
    </source>
</reference>
<accession>A0A839ACU4</accession>
<protein>
    <recommendedName>
        <fullName evidence="4">PepSY domain-containing protein</fullName>
    </recommendedName>
</protein>
<evidence type="ECO:0000313" key="2">
    <source>
        <dbReference type="EMBL" id="MBA5777331.1"/>
    </source>
</evidence>
<keyword evidence="1" id="KW-0732">Signal</keyword>
<sequence length="128" mass="14183">MFKSSVVAAALAIVMSVGAAEAASAHGVQKGIAIGNSTITIDWRGPGRHDHGRRWERLAPRQVARRLHRQGYRDIRDIRPRGNVYVVHASGRRDLPVRLVVDAFSGEVLGRTFLRYGRGHGHGWGRGW</sequence>